<dbReference type="EMBL" id="JALJZS010000002">
    <property type="protein sequence ID" value="MCP2000074.1"/>
    <property type="molecule type" value="Genomic_DNA"/>
</dbReference>
<gene>
    <name evidence="1" type="ORF">J2S34_002522</name>
</gene>
<evidence type="ECO:0000313" key="1">
    <source>
        <dbReference type="EMBL" id="MCP2000074.1"/>
    </source>
</evidence>
<sequence>MFFRNVNREEASLHEGDLRNQANYGLTHSQIY</sequence>
<organism evidence="1 2">
    <name type="scientific">Nitrobacter winogradskyi</name>
    <name type="common">Nitrobacter agilis</name>
    <dbReference type="NCBI Taxonomy" id="913"/>
    <lineage>
        <taxon>Bacteria</taxon>
        <taxon>Pseudomonadati</taxon>
        <taxon>Pseudomonadota</taxon>
        <taxon>Alphaproteobacteria</taxon>
        <taxon>Hyphomicrobiales</taxon>
        <taxon>Nitrobacteraceae</taxon>
        <taxon>Nitrobacter</taxon>
    </lineage>
</organism>
<proteinExistence type="predicted"/>
<dbReference type="Proteomes" id="UP001205486">
    <property type="component" value="Unassembled WGS sequence"/>
</dbReference>
<accession>A0ACC6AK80</accession>
<protein>
    <submittedName>
        <fullName evidence="1">Uncharacterized protein</fullName>
    </submittedName>
</protein>
<keyword evidence="2" id="KW-1185">Reference proteome</keyword>
<evidence type="ECO:0000313" key="2">
    <source>
        <dbReference type="Proteomes" id="UP001205486"/>
    </source>
</evidence>
<comment type="caution">
    <text evidence="1">The sequence shown here is derived from an EMBL/GenBank/DDBJ whole genome shotgun (WGS) entry which is preliminary data.</text>
</comment>
<reference evidence="1" key="1">
    <citation type="submission" date="2022-03" db="EMBL/GenBank/DDBJ databases">
        <title>Interactions between chemoautotrophic and heterotrophic bacteria.</title>
        <authorList>
            <person name="Santoro A."/>
        </authorList>
    </citation>
    <scope>NUCLEOTIDE SEQUENCE</scope>
    <source>
        <strain evidence="1">Nb-106</strain>
    </source>
</reference>
<name>A0ACC6AK80_NITWI</name>